<sequence>MHMETYLQGQDFWEIVGGNEVTQPEDAAAMNKWNIRAGKAMFAIRTTVEDEMLEHIRPAKTPKEACYTFATLFTKKNDTRL</sequence>
<keyword evidence="2" id="KW-1185">Reference proteome</keyword>
<dbReference type="EMBL" id="JAVYJV010000016">
    <property type="protein sequence ID" value="KAK4351058.1"/>
    <property type="molecule type" value="Genomic_DNA"/>
</dbReference>
<dbReference type="Pfam" id="PF14223">
    <property type="entry name" value="Retrotran_gag_2"/>
    <property type="match status" value="1"/>
</dbReference>
<reference evidence="1" key="1">
    <citation type="submission" date="2023-12" db="EMBL/GenBank/DDBJ databases">
        <title>Genome assembly of Anisodus tanguticus.</title>
        <authorList>
            <person name="Wang Y.-J."/>
        </authorList>
    </citation>
    <scope>NUCLEOTIDE SEQUENCE</scope>
    <source>
        <strain evidence="1">KB-2021</strain>
        <tissue evidence="1">Leaf</tissue>
    </source>
</reference>
<protein>
    <submittedName>
        <fullName evidence="1">Uncharacterized protein</fullName>
    </submittedName>
</protein>
<comment type="caution">
    <text evidence="1">The sequence shown here is derived from an EMBL/GenBank/DDBJ whole genome shotgun (WGS) entry which is preliminary data.</text>
</comment>
<accession>A0AAE1RGB3</accession>
<organism evidence="1 2">
    <name type="scientific">Anisodus tanguticus</name>
    <dbReference type="NCBI Taxonomy" id="243964"/>
    <lineage>
        <taxon>Eukaryota</taxon>
        <taxon>Viridiplantae</taxon>
        <taxon>Streptophyta</taxon>
        <taxon>Embryophyta</taxon>
        <taxon>Tracheophyta</taxon>
        <taxon>Spermatophyta</taxon>
        <taxon>Magnoliopsida</taxon>
        <taxon>eudicotyledons</taxon>
        <taxon>Gunneridae</taxon>
        <taxon>Pentapetalae</taxon>
        <taxon>asterids</taxon>
        <taxon>lamiids</taxon>
        <taxon>Solanales</taxon>
        <taxon>Solanaceae</taxon>
        <taxon>Solanoideae</taxon>
        <taxon>Hyoscyameae</taxon>
        <taxon>Anisodus</taxon>
    </lineage>
</organism>
<name>A0AAE1RGB3_9SOLA</name>
<dbReference type="Proteomes" id="UP001291623">
    <property type="component" value="Unassembled WGS sequence"/>
</dbReference>
<evidence type="ECO:0000313" key="1">
    <source>
        <dbReference type="EMBL" id="KAK4351058.1"/>
    </source>
</evidence>
<evidence type="ECO:0000313" key="2">
    <source>
        <dbReference type="Proteomes" id="UP001291623"/>
    </source>
</evidence>
<proteinExistence type="predicted"/>
<dbReference type="AlphaFoldDB" id="A0AAE1RGB3"/>
<gene>
    <name evidence="1" type="ORF">RND71_030371</name>
</gene>